<reference evidence="4" key="1">
    <citation type="submission" date="2016-11" db="EMBL/GenBank/DDBJ databases">
        <authorList>
            <person name="Varghese N."/>
            <person name="Submissions S."/>
        </authorList>
    </citation>
    <scope>NUCLEOTIDE SEQUENCE [LARGE SCALE GENOMIC DNA]</scope>
    <source>
        <strain evidence="4">GAS401</strain>
    </source>
</reference>
<dbReference type="EMBL" id="LT670849">
    <property type="protein sequence ID" value="SHN86907.1"/>
    <property type="molecule type" value="Genomic_DNA"/>
</dbReference>
<name>A0A1M7UVF8_9BRAD</name>
<feature type="region of interest" description="Disordered" evidence="1">
    <location>
        <begin position="34"/>
        <end position="80"/>
    </location>
</feature>
<sequence>MNWISKEFLFALSGALLIALIAIWRSPYPPVTTSGTVETHRNSPDNLGADNRSASNVPSALRGSESVKLDESKTGEKPGEDGTEFWPALFGYKLKITDTVIAAFTALLFWATYLLWRATQRLVIGADQTSENQLRAYVSMRGKFVYAFDEKRYCRVRYDIENLGQTPAHNVCHHGDVLVASHPLPDGFAFPSPLKKLTNPFVLFPRLPMEGTQVASSMFSQSEIAAIVAGTARIYLYGEVFYEDIFHKSARATRFALSVVADQATLQKLSTNYSGTDLKLHFETAPIGNTAT</sequence>
<dbReference type="RefSeq" id="WP_072824917.1">
    <property type="nucleotide sequence ID" value="NZ_LT670849.1"/>
</dbReference>
<gene>
    <name evidence="3" type="ORF">SAMN05444170_6908</name>
</gene>
<feature type="transmembrane region" description="Helical" evidence="2">
    <location>
        <begin position="96"/>
        <end position="116"/>
    </location>
</feature>
<evidence type="ECO:0000313" key="4">
    <source>
        <dbReference type="Proteomes" id="UP000184096"/>
    </source>
</evidence>
<keyword evidence="2" id="KW-0472">Membrane</keyword>
<evidence type="ECO:0000256" key="1">
    <source>
        <dbReference type="SAM" id="MobiDB-lite"/>
    </source>
</evidence>
<feature type="compositionally biased region" description="Basic and acidic residues" evidence="1">
    <location>
        <begin position="65"/>
        <end position="80"/>
    </location>
</feature>
<keyword evidence="4" id="KW-1185">Reference proteome</keyword>
<dbReference type="AlphaFoldDB" id="A0A1M7UVF8"/>
<keyword evidence="2" id="KW-1133">Transmembrane helix</keyword>
<dbReference type="Proteomes" id="UP000184096">
    <property type="component" value="Chromosome I"/>
</dbReference>
<keyword evidence="2" id="KW-0812">Transmembrane</keyword>
<evidence type="ECO:0000256" key="2">
    <source>
        <dbReference type="SAM" id="Phobius"/>
    </source>
</evidence>
<evidence type="ECO:0000313" key="3">
    <source>
        <dbReference type="EMBL" id="SHN86907.1"/>
    </source>
</evidence>
<organism evidence="3 4">
    <name type="scientific">Bradyrhizobium erythrophlei</name>
    <dbReference type="NCBI Taxonomy" id="1437360"/>
    <lineage>
        <taxon>Bacteria</taxon>
        <taxon>Pseudomonadati</taxon>
        <taxon>Pseudomonadota</taxon>
        <taxon>Alphaproteobacteria</taxon>
        <taxon>Hyphomicrobiales</taxon>
        <taxon>Nitrobacteraceae</taxon>
        <taxon>Bradyrhizobium</taxon>
    </lineage>
</organism>
<protein>
    <submittedName>
        <fullName evidence="3">Uncharacterized protein</fullName>
    </submittedName>
</protein>
<accession>A0A1M7UVF8</accession>
<proteinExistence type="predicted"/>